<organism evidence="22">
    <name type="scientific">Petromyzon marinus</name>
    <name type="common">Sea lamprey</name>
    <dbReference type="NCBI Taxonomy" id="7757"/>
    <lineage>
        <taxon>Eukaryota</taxon>
        <taxon>Metazoa</taxon>
        <taxon>Chordata</taxon>
        <taxon>Craniata</taxon>
        <taxon>Vertebrata</taxon>
        <taxon>Cyclostomata</taxon>
        <taxon>Hyperoartia</taxon>
        <taxon>Petromyzontiformes</taxon>
        <taxon>Petromyzontidae</taxon>
        <taxon>Petromyzon</taxon>
    </lineage>
</organism>
<evidence type="ECO:0000256" key="7">
    <source>
        <dbReference type="ARBA" id="ARBA00022801"/>
    </source>
</evidence>
<dbReference type="Gene3D" id="2.40.10.10">
    <property type="entry name" value="Trypsin-like serine proteases"/>
    <property type="match status" value="1"/>
</dbReference>
<dbReference type="GO" id="GO:0045087">
    <property type="term" value="P:innate immune response"/>
    <property type="evidence" value="ECO:0007669"/>
    <property type="project" value="UniProtKB-KW"/>
</dbReference>
<dbReference type="Pfam" id="PF00089">
    <property type="entry name" value="Trypsin"/>
    <property type="match status" value="1"/>
</dbReference>
<evidence type="ECO:0000256" key="15">
    <source>
        <dbReference type="PIRSR" id="PIRSR001155-4"/>
    </source>
</evidence>
<keyword evidence="10 13" id="KW-1015">Disulfide bond</keyword>
<dbReference type="STRING" id="7757.ENSPMAP00000007341"/>
<dbReference type="InterPro" id="IPR018097">
    <property type="entry name" value="EGF_Ca-bd_CS"/>
</dbReference>
<dbReference type="AlphaFoldDB" id="S4RQ55"/>
<evidence type="ECO:0000256" key="18">
    <source>
        <dbReference type="SAM" id="SignalP"/>
    </source>
</evidence>
<dbReference type="InterPro" id="IPR001254">
    <property type="entry name" value="Trypsin_dom"/>
</dbReference>
<dbReference type="CDD" id="cd00190">
    <property type="entry name" value="Tryp_SPc"/>
    <property type="match status" value="1"/>
</dbReference>
<evidence type="ECO:0000256" key="16">
    <source>
        <dbReference type="PROSITE-ProRule" id="PRU00059"/>
    </source>
</evidence>
<evidence type="ECO:0000259" key="20">
    <source>
        <dbReference type="PROSITE" id="PS50240"/>
    </source>
</evidence>
<feature type="binding site" evidence="15">
    <location>
        <position position="296"/>
    </location>
    <ligand>
        <name>Ca(2+)</name>
        <dbReference type="ChEBI" id="CHEBI:29108"/>
        <label>3</label>
    </ligand>
</feature>
<evidence type="ECO:0000256" key="6">
    <source>
        <dbReference type="ARBA" id="ARBA00022737"/>
    </source>
</evidence>
<feature type="disulfide bond" evidence="13">
    <location>
        <begin position="154"/>
        <end position="170"/>
    </location>
</feature>
<keyword evidence="7" id="KW-0378">Hydrolase</keyword>
<protein>
    <submittedName>
        <fullName evidence="22">Uncharacterized protein</fullName>
    </submittedName>
</protein>
<feature type="disulfide bond" evidence="13">
    <location>
        <begin position="181"/>
        <end position="194"/>
    </location>
</feature>
<dbReference type="Gene3D" id="2.10.70.10">
    <property type="entry name" value="Complement Module, domain 1"/>
    <property type="match status" value="2"/>
</dbReference>
<feature type="disulfide bond" evidence="13">
    <location>
        <begin position="166"/>
        <end position="179"/>
    </location>
</feature>
<evidence type="ECO:0000256" key="17">
    <source>
        <dbReference type="PROSITE-ProRule" id="PRU00302"/>
    </source>
</evidence>
<feature type="chain" id="PRO_5004532566" evidence="18">
    <location>
        <begin position="22"/>
        <end position="723"/>
    </location>
</feature>
<feature type="active site" description="Charge relay system" evidence="12">
    <location>
        <position position="671"/>
    </location>
</feature>
<feature type="disulfide bond" evidence="13">
    <location>
        <begin position="667"/>
        <end position="696"/>
    </location>
</feature>
<evidence type="ECO:0000259" key="19">
    <source>
        <dbReference type="PROSITE" id="PS01180"/>
    </source>
</evidence>
<dbReference type="HOGENOM" id="CLU_006842_14_1_1"/>
<dbReference type="OMA" id="QHWVAQG"/>
<dbReference type="InterPro" id="IPR009003">
    <property type="entry name" value="Peptidase_S1_PA"/>
</dbReference>
<dbReference type="InterPro" id="IPR024175">
    <property type="entry name" value="Pept_S1A_C1r/C1S/mannan-bd"/>
</dbReference>
<dbReference type="InterPro" id="IPR001881">
    <property type="entry name" value="EGF-like_Ca-bd_dom"/>
</dbReference>
<evidence type="ECO:0000256" key="9">
    <source>
        <dbReference type="ARBA" id="ARBA00022859"/>
    </source>
</evidence>
<dbReference type="GeneTree" id="ENSGT00950000183084"/>
<evidence type="ECO:0000256" key="5">
    <source>
        <dbReference type="ARBA" id="ARBA00022729"/>
    </source>
</evidence>
<feature type="binding site" evidence="15">
    <location>
        <position position="248"/>
    </location>
    <ligand>
        <name>Ca(2+)</name>
        <dbReference type="ChEBI" id="CHEBI:29108"/>
        <label>3</label>
    </ligand>
</feature>
<feature type="disulfide bond" evidence="13">
    <location>
        <begin position="84"/>
        <end position="102"/>
    </location>
</feature>
<feature type="binding site" evidence="15">
    <location>
        <position position="298"/>
    </location>
    <ligand>
        <name>Ca(2+)</name>
        <dbReference type="ChEBI" id="CHEBI:29108"/>
        <label>3</label>
    </ligand>
</feature>
<dbReference type="PIRSF" id="PIRSF001155">
    <property type="entry name" value="C1r_C1s_MASP"/>
    <property type="match status" value="1"/>
</dbReference>
<feature type="disulfide bond" evidence="13">
    <location>
        <begin position="343"/>
        <end position="378"/>
    </location>
</feature>
<keyword evidence="11 14" id="KW-0379">Hydroxylation</keyword>
<dbReference type="PANTHER" id="PTHR24255:SF38">
    <property type="entry name" value="MANNAN-BINDING LECTIN SERINE PROTEASE 1-LIKE"/>
    <property type="match status" value="1"/>
</dbReference>
<dbReference type="PROSITE" id="PS50240">
    <property type="entry name" value="TRYPSIN_DOM"/>
    <property type="match status" value="1"/>
</dbReference>
<evidence type="ECO:0000256" key="4">
    <source>
        <dbReference type="ARBA" id="ARBA00022670"/>
    </source>
</evidence>
<feature type="disulfide bond" evidence="13">
    <location>
        <begin position="632"/>
        <end position="656"/>
    </location>
</feature>
<feature type="active site" description="Charge relay system" evidence="12">
    <location>
        <position position="559"/>
    </location>
</feature>
<comment type="caution">
    <text evidence="17">Lacks conserved residue(s) required for the propagation of feature annotation.</text>
</comment>
<dbReference type="PRINTS" id="PR00722">
    <property type="entry name" value="CHYMOTRYPSIN"/>
</dbReference>
<feature type="binding site" evidence="15">
    <location>
        <position position="176"/>
    </location>
    <ligand>
        <name>Ca(2+)</name>
        <dbReference type="ChEBI" id="CHEBI:29108"/>
        <label>2</label>
    </ligand>
</feature>
<evidence type="ECO:0000256" key="13">
    <source>
        <dbReference type="PIRSR" id="PIRSR001155-2"/>
    </source>
</evidence>
<dbReference type="SUPFAM" id="SSF49854">
    <property type="entry name" value="Spermadhesin, CUB domain"/>
    <property type="match status" value="2"/>
</dbReference>
<keyword evidence="9" id="KW-0391">Immunity</keyword>
<dbReference type="Pfam" id="PF00084">
    <property type="entry name" value="Sushi"/>
    <property type="match status" value="2"/>
</dbReference>
<keyword evidence="8" id="KW-0720">Serine protease</keyword>
<dbReference type="PROSITE" id="PS00135">
    <property type="entry name" value="TRYPSIN_SER"/>
    <property type="match status" value="1"/>
</dbReference>
<reference evidence="22" key="1">
    <citation type="submission" date="2025-08" db="UniProtKB">
        <authorList>
            <consortium name="Ensembl"/>
        </authorList>
    </citation>
    <scope>IDENTIFICATION</scope>
</reference>
<evidence type="ECO:0000256" key="2">
    <source>
        <dbReference type="ARBA" id="ARBA00022588"/>
    </source>
</evidence>
<dbReference type="CDD" id="cd00041">
    <property type="entry name" value="CUB"/>
    <property type="match status" value="2"/>
</dbReference>
<keyword evidence="15" id="KW-0106">Calcium</keyword>
<dbReference type="GO" id="GO:0004252">
    <property type="term" value="F:serine-type endopeptidase activity"/>
    <property type="evidence" value="ECO:0007669"/>
    <property type="project" value="InterPro"/>
</dbReference>
<evidence type="ECO:0000256" key="3">
    <source>
        <dbReference type="ARBA" id="ARBA00022659"/>
    </source>
</evidence>
<feature type="disulfide bond" evidence="13">
    <location>
        <begin position="411"/>
        <end position="446"/>
    </location>
</feature>
<feature type="binding site" evidence="15">
    <location>
        <position position="132"/>
    </location>
    <ligand>
        <name>Ca(2+)</name>
        <dbReference type="ChEBI" id="CHEBI:29108"/>
        <label>1</label>
    </ligand>
</feature>
<feature type="binding site" evidence="15">
    <location>
        <position position="87"/>
    </location>
    <ligand>
        <name>Ca(2+)</name>
        <dbReference type="ChEBI" id="CHEBI:29108"/>
        <label>1</label>
    </ligand>
</feature>
<dbReference type="SUPFAM" id="SSF57196">
    <property type="entry name" value="EGF/Laminin"/>
    <property type="match status" value="1"/>
</dbReference>
<evidence type="ECO:0000256" key="10">
    <source>
        <dbReference type="ARBA" id="ARBA00023157"/>
    </source>
</evidence>
<dbReference type="SUPFAM" id="SSF57535">
    <property type="entry name" value="Complement control module/SCR domain"/>
    <property type="match status" value="2"/>
</dbReference>
<dbReference type="SUPFAM" id="SSF50494">
    <property type="entry name" value="Trypsin-like serine proteases"/>
    <property type="match status" value="1"/>
</dbReference>
<dbReference type="FunFam" id="2.60.120.290:FF:000012">
    <property type="entry name" value="mannan-binding lectin serine protease 1 isoform X1"/>
    <property type="match status" value="1"/>
</dbReference>
<feature type="binding site" evidence="15">
    <location>
        <position position="173"/>
    </location>
    <ligand>
        <name>Ca(2+)</name>
        <dbReference type="ChEBI" id="CHEBI:29108"/>
        <label>2</label>
    </ligand>
</feature>
<feature type="binding site" evidence="15">
    <location>
        <position position="134"/>
    </location>
    <ligand>
        <name>Ca(2+)</name>
        <dbReference type="ChEBI" id="CHEBI:29108"/>
        <label>1</label>
    </ligand>
</feature>
<dbReference type="GO" id="GO:0006956">
    <property type="term" value="P:complement activation"/>
    <property type="evidence" value="ECO:0007669"/>
    <property type="project" value="InterPro"/>
</dbReference>
<keyword evidence="4" id="KW-0645">Protease</keyword>
<dbReference type="InterPro" id="IPR000436">
    <property type="entry name" value="Sushi_SCR_CCP_dom"/>
</dbReference>
<feature type="signal peptide" evidence="18">
    <location>
        <begin position="1"/>
        <end position="21"/>
    </location>
</feature>
<comment type="PTM">
    <text evidence="14">The iron and 2-oxoglutarate dependent 3-hydroxylation of aspartate and asparagine is (R) stereospecific within EGF domains.</text>
</comment>
<evidence type="ECO:0000313" key="22">
    <source>
        <dbReference type="Ensembl" id="ENSPMAP00000007341.1"/>
    </source>
</evidence>
<feature type="domain" description="Sushi" evidence="21">
    <location>
        <begin position="313"/>
        <end position="380"/>
    </location>
</feature>
<name>S4RQ55_PETMA</name>
<dbReference type="SMART" id="SM00179">
    <property type="entry name" value="EGF_CA"/>
    <property type="match status" value="1"/>
</dbReference>
<evidence type="ECO:0000256" key="11">
    <source>
        <dbReference type="ARBA" id="ARBA00023278"/>
    </source>
</evidence>
<keyword evidence="1" id="KW-0245">EGF-like domain</keyword>
<keyword evidence="5 18" id="KW-0732">Signal</keyword>
<keyword evidence="2" id="KW-0399">Innate immunity</keyword>
<evidence type="ECO:0000259" key="21">
    <source>
        <dbReference type="PROSITE" id="PS50923"/>
    </source>
</evidence>
<accession>S4RQ55</accession>
<dbReference type="GO" id="GO:0005509">
    <property type="term" value="F:calcium ion binding"/>
    <property type="evidence" value="ECO:0007669"/>
    <property type="project" value="InterPro"/>
</dbReference>
<evidence type="ECO:0000256" key="1">
    <source>
        <dbReference type="ARBA" id="ARBA00022536"/>
    </source>
</evidence>
<reference evidence="22" key="2">
    <citation type="submission" date="2025-09" db="UniProtKB">
        <authorList>
            <consortium name="Ensembl"/>
        </authorList>
    </citation>
    <scope>IDENTIFICATION</scope>
</reference>
<feature type="binding site" evidence="15">
    <location>
        <position position="259"/>
    </location>
    <ligand>
        <name>Ca(2+)</name>
        <dbReference type="ChEBI" id="CHEBI:29108"/>
        <label>3</label>
    </ligand>
</feature>
<feature type="disulfide bond" evidence="13">
    <location>
        <begin position="315"/>
        <end position="365"/>
    </location>
</feature>
<dbReference type="FunFam" id="2.60.120.290:FF:000006">
    <property type="entry name" value="Mannan-binding lectin serine protease 1"/>
    <property type="match status" value="1"/>
</dbReference>
<feature type="domain" description="CUB" evidence="19">
    <location>
        <begin position="28"/>
        <end position="149"/>
    </location>
</feature>
<proteinExistence type="predicted"/>
<evidence type="ECO:0000256" key="12">
    <source>
        <dbReference type="PIRSR" id="PIRSR001155-1"/>
    </source>
</evidence>
<feature type="binding site" evidence="15">
    <location>
        <position position="153"/>
    </location>
    <ligand>
        <name>Ca(2+)</name>
        <dbReference type="ChEBI" id="CHEBI:29108"/>
        <label>2</label>
    </ligand>
</feature>
<dbReference type="SMART" id="SM00042">
    <property type="entry name" value="CUB"/>
    <property type="match status" value="2"/>
</dbReference>
<feature type="domain" description="Sushi" evidence="21">
    <location>
        <begin position="381"/>
        <end position="448"/>
    </location>
</feature>
<dbReference type="PROSITE" id="PS01180">
    <property type="entry name" value="CUB"/>
    <property type="match status" value="2"/>
</dbReference>
<dbReference type="SMR" id="S4RQ55"/>
<dbReference type="Gene3D" id="2.10.25.10">
    <property type="entry name" value="Laminin"/>
    <property type="match status" value="1"/>
</dbReference>
<feature type="binding site" evidence="15">
    <location>
        <position position="150"/>
    </location>
    <ligand>
        <name>Ca(2+)</name>
        <dbReference type="ChEBI" id="CHEBI:29108"/>
        <label>2</label>
    </ligand>
</feature>
<sequence>MRQLRLLLLPLLLLLPQCTPSGDNGEEALGEVHDVCGLHGSIQSPGYPGPYPDQALHTWHISVPSGYRARLQFAHFDLETSVKCQYDYVKVSAGNESLDNFCGQESMDGEHVPGNQLIVASGNSINVTLRTDFSNEERFTGFKAYFTAVDINECVEGDAGGNEQACQHNCYNYPGGFHCSCRYGYQLDQDDRTCTVECSGQEFTERRGEVTSPEYPRPYPRALQCKFTLRLEEGYLLTLNFRDTFDVEIHPEIKTCPYDSLTIRSGGRQWGPLCGRSLPDPIETKSSVAEIVFTSDKSGDNTGWRIHYTSEGIACPSVNALGNGYFEPKQLTYRFKDAIVFSCDTGYKLIQGENGKEADSLRMTCLNNGTWDRMPPTCKIVDCGFPPLIVHGYTDPFFPTTTYKEKVTFECSDAYRFTTPTDGVFTCNESGHWTNPLDREKIPSICEPVLCGEPKHPIEQVARIVGGYPARSGNFPWQALIRKFSHRGGLQGGGSLINDRWIITAAHVVEDFLPHEIFITLGALNQKLPNSKGSTETRTVDKRIMHPGYKPNETFFDNDIALLRLAGDPVSMTDTVRPICLPKVTEGRVAPVLVPHHVGFVSGWGHTKAQIGSTTSQVLKYVELPIVEDNICMETNHDKSVQYYTHNTIVTGNMFCAGYPQGGKDACQGDSGGPFTIVVEGKFWYLMGLVSWGISCAKADQYGVYTRVDKYLDWLHSEMAKNK</sequence>
<gene>
    <name evidence="22" type="primary">LOC116946805</name>
</gene>
<dbReference type="Ensembl" id="ENSPMAT00000007373.1">
    <property type="protein sequence ID" value="ENSPMAP00000007341.1"/>
    <property type="gene ID" value="ENSPMAG00000006616.1"/>
</dbReference>
<feature type="domain" description="CUB" evidence="19">
    <location>
        <begin position="198"/>
        <end position="311"/>
    </location>
</feature>
<dbReference type="InterPro" id="IPR000859">
    <property type="entry name" value="CUB_dom"/>
</dbReference>
<feature type="domain" description="Peptidase S1" evidence="20">
    <location>
        <begin position="464"/>
        <end position="720"/>
    </location>
</feature>
<dbReference type="PROSITE" id="PS01187">
    <property type="entry name" value="EGF_CA"/>
    <property type="match status" value="1"/>
</dbReference>
<dbReference type="SMART" id="SM00020">
    <property type="entry name" value="Tryp_SPc"/>
    <property type="match status" value="1"/>
</dbReference>
<keyword evidence="3 17" id="KW-0768">Sushi</keyword>
<feature type="active site" description="Charge relay system" evidence="12">
    <location>
        <position position="507"/>
    </location>
</feature>
<dbReference type="Gene3D" id="2.60.120.290">
    <property type="entry name" value="Spermadhesin, CUB domain"/>
    <property type="match status" value="2"/>
</dbReference>
<dbReference type="Pfam" id="PF00431">
    <property type="entry name" value="CUB"/>
    <property type="match status" value="2"/>
</dbReference>
<dbReference type="PROSITE" id="PS01186">
    <property type="entry name" value="EGF_2"/>
    <property type="match status" value="1"/>
</dbReference>
<dbReference type="PROSITE" id="PS50923">
    <property type="entry name" value="SUSHI"/>
    <property type="match status" value="2"/>
</dbReference>
<feature type="disulfide bond" description="Interchain (between heavy and light chains)" evidence="13">
    <location>
        <begin position="451"/>
        <end position="580"/>
    </location>
</feature>
<dbReference type="GO" id="GO:0005615">
    <property type="term" value="C:extracellular space"/>
    <property type="evidence" value="ECO:0007669"/>
    <property type="project" value="TreeGrafter"/>
</dbReference>
<keyword evidence="15" id="KW-0479">Metal-binding</keyword>
<evidence type="ECO:0000256" key="14">
    <source>
        <dbReference type="PIRSR" id="PIRSR001155-3"/>
    </source>
</evidence>
<dbReference type="InterPro" id="IPR035976">
    <property type="entry name" value="Sushi/SCR/CCP_sf"/>
</dbReference>
<dbReference type="GO" id="GO:0006508">
    <property type="term" value="P:proteolysis"/>
    <property type="evidence" value="ECO:0007669"/>
    <property type="project" value="UniProtKB-KW"/>
</dbReference>
<keyword evidence="6" id="KW-0677">Repeat</keyword>
<feature type="modified residue" description="(3R)-3-hydroxyasparagine" evidence="14">
    <location>
        <position position="172"/>
    </location>
</feature>
<feature type="disulfide bond" evidence="13 16">
    <location>
        <begin position="198"/>
        <end position="225"/>
    </location>
</feature>
<feature type="binding site" evidence="15">
    <location>
        <position position="172"/>
    </location>
    <ligand>
        <name>Ca(2+)</name>
        <dbReference type="ChEBI" id="CHEBI:29108"/>
        <label>2</label>
    </ligand>
</feature>
<dbReference type="SMART" id="SM00032">
    <property type="entry name" value="CCP"/>
    <property type="match status" value="2"/>
</dbReference>
<dbReference type="PANTHER" id="PTHR24255">
    <property type="entry name" value="COMPLEMENT COMPONENT 1, S SUBCOMPONENT-RELATED"/>
    <property type="match status" value="1"/>
</dbReference>
<dbReference type="InterPro" id="IPR033116">
    <property type="entry name" value="TRYPSIN_SER"/>
</dbReference>
<dbReference type="CDD" id="cd00033">
    <property type="entry name" value="CCP"/>
    <property type="match status" value="2"/>
</dbReference>
<dbReference type="InterPro" id="IPR043504">
    <property type="entry name" value="Peptidase_S1_PA_chymotrypsin"/>
</dbReference>
<feature type="disulfide bond" evidence="13">
    <location>
        <begin position="383"/>
        <end position="427"/>
    </location>
</feature>
<feature type="disulfide bond" evidence="13">
    <location>
        <begin position="256"/>
        <end position="274"/>
    </location>
</feature>
<feature type="binding site" evidence="15">
    <location>
        <position position="79"/>
    </location>
    <ligand>
        <name>Ca(2+)</name>
        <dbReference type="ChEBI" id="CHEBI:29108"/>
        <label>1</label>
    </ligand>
</feature>
<dbReference type="InterPro" id="IPR001314">
    <property type="entry name" value="Peptidase_S1A"/>
</dbReference>
<dbReference type="InterPro" id="IPR000742">
    <property type="entry name" value="EGF"/>
</dbReference>
<dbReference type="FunFam" id="2.40.10.10:FF:000003">
    <property type="entry name" value="Transmembrane serine protease 3"/>
    <property type="match status" value="1"/>
</dbReference>
<evidence type="ECO:0000256" key="8">
    <source>
        <dbReference type="ARBA" id="ARBA00022825"/>
    </source>
</evidence>
<dbReference type="CDD" id="cd00054">
    <property type="entry name" value="EGF_CA"/>
    <property type="match status" value="1"/>
</dbReference>
<dbReference type="InterPro" id="IPR035914">
    <property type="entry name" value="Sperma_CUB_dom_sf"/>
</dbReference>